<evidence type="ECO:0000313" key="1">
    <source>
        <dbReference type="EMBL" id="QHT01523.1"/>
    </source>
</evidence>
<dbReference type="AlphaFoldDB" id="A0A6C0CB02"/>
<sequence length="320" mass="36878">METQRIKALKISDVDQKKIKLLVTKKNKKVPIVYDQEPFVFQTPFLEMTTDKIRPTAYPGIHQLDTLFSGNSKSKVDTFYQFIEAIESNICAQVGKSCVKWFGQKEITFKSLIRESDLNKNMFYIKWPVELDKDMLVSEDGDIFNPKNLKEKDFVKFIVEIPNIWIDGERLGLACIVKKVMVKQHKEKITNEYVFDSSSESSSDDVLNLHASESSVDKITKVKINNRIPEVEIQIEPLRSKKVVQVKKEFPQIPALPKKKVTFADPPNENEFDLLTDEAPQNNAHQSLKVELISHKKFQQQKKKHVVVESDEEFSEASSD</sequence>
<protein>
    <submittedName>
        <fullName evidence="1">Uncharacterized protein</fullName>
    </submittedName>
</protein>
<organism evidence="1">
    <name type="scientific">viral metagenome</name>
    <dbReference type="NCBI Taxonomy" id="1070528"/>
    <lineage>
        <taxon>unclassified sequences</taxon>
        <taxon>metagenomes</taxon>
        <taxon>organismal metagenomes</taxon>
    </lineage>
</organism>
<proteinExistence type="predicted"/>
<dbReference type="EMBL" id="MN739375">
    <property type="protein sequence ID" value="QHT01523.1"/>
    <property type="molecule type" value="Genomic_DNA"/>
</dbReference>
<reference evidence="1" key="1">
    <citation type="journal article" date="2020" name="Nature">
        <title>Giant virus diversity and host interactions through global metagenomics.</title>
        <authorList>
            <person name="Schulz F."/>
            <person name="Roux S."/>
            <person name="Paez-Espino D."/>
            <person name="Jungbluth S."/>
            <person name="Walsh D.A."/>
            <person name="Denef V.J."/>
            <person name="McMahon K.D."/>
            <person name="Konstantinidis K.T."/>
            <person name="Eloe-Fadrosh E.A."/>
            <person name="Kyrpides N.C."/>
            <person name="Woyke T."/>
        </authorList>
    </citation>
    <scope>NUCLEOTIDE SEQUENCE</scope>
    <source>
        <strain evidence="1">GVMAG-M-3300020192-26</strain>
    </source>
</reference>
<accession>A0A6C0CB02</accession>
<name>A0A6C0CB02_9ZZZZ</name>